<dbReference type="PROSITE" id="PS51509">
    <property type="entry name" value="PHOSPHAGEN_KINASE_N"/>
    <property type="match status" value="1"/>
</dbReference>
<dbReference type="InterPro" id="IPR049630">
    <property type="entry name" value="DYDC-like_DD"/>
</dbReference>
<evidence type="ECO:0000256" key="1">
    <source>
        <dbReference type="ARBA" id="ARBA00022679"/>
    </source>
</evidence>
<feature type="compositionally biased region" description="Basic residues" evidence="8">
    <location>
        <begin position="1"/>
        <end position="11"/>
    </location>
</feature>
<name>A0A336LTC9_CULSO</name>
<dbReference type="Gene3D" id="1.20.890.10">
    <property type="entry name" value="cAMP-dependent protein kinase regulatory subunit, dimerization-anchoring domain"/>
    <property type="match status" value="1"/>
</dbReference>
<dbReference type="SUPFAM" id="SSF55931">
    <property type="entry name" value="Glutamine synthetase/guanido kinase"/>
    <property type="match status" value="1"/>
</dbReference>
<protein>
    <submittedName>
        <fullName evidence="11">CSON004016 protein</fullName>
    </submittedName>
</protein>
<feature type="binding site" evidence="7">
    <location>
        <begin position="1078"/>
        <end position="1082"/>
    </location>
    <ligand>
        <name>ATP</name>
        <dbReference type="ChEBI" id="CHEBI:30616"/>
    </ligand>
</feature>
<dbReference type="GO" id="GO:0016301">
    <property type="term" value="F:kinase activity"/>
    <property type="evidence" value="ECO:0007669"/>
    <property type="project" value="UniProtKB-KW"/>
</dbReference>
<evidence type="ECO:0000256" key="4">
    <source>
        <dbReference type="ARBA" id="ARBA00022840"/>
    </source>
</evidence>
<feature type="repeat" description="ANK" evidence="5">
    <location>
        <begin position="623"/>
        <end position="643"/>
    </location>
</feature>
<feature type="compositionally biased region" description="Acidic residues" evidence="8">
    <location>
        <begin position="442"/>
        <end position="453"/>
    </location>
</feature>
<evidence type="ECO:0000256" key="8">
    <source>
        <dbReference type="SAM" id="MobiDB-lite"/>
    </source>
</evidence>
<feature type="binding site" evidence="7">
    <location>
        <begin position="1107"/>
        <end position="1112"/>
    </location>
    <ligand>
        <name>ATP</name>
        <dbReference type="ChEBI" id="CHEBI:30616"/>
    </ligand>
</feature>
<feature type="compositionally biased region" description="Low complexity" evidence="8">
    <location>
        <begin position="372"/>
        <end position="381"/>
    </location>
</feature>
<dbReference type="InterPro" id="IPR002110">
    <property type="entry name" value="Ankyrin_rpt"/>
</dbReference>
<gene>
    <name evidence="11" type="primary">CSON004016</name>
</gene>
<accession>A0A336LTC9</accession>
<dbReference type="InterPro" id="IPR007858">
    <property type="entry name" value="Dpy-30_motif"/>
</dbReference>
<dbReference type="GO" id="GO:0005524">
    <property type="term" value="F:ATP binding"/>
    <property type="evidence" value="ECO:0007669"/>
    <property type="project" value="UniProtKB-UniRule"/>
</dbReference>
<dbReference type="CDD" id="cd22966">
    <property type="entry name" value="DD_DYDC-like"/>
    <property type="match status" value="1"/>
</dbReference>
<sequence length="1616" mass="182585">MPVPRKIKRNGHYTYQHSSPPKVLNINSNDKDKDDLEALVIKPSSIRIWIHEKDIKKLTKVLWEGQGMRLCRETSTNKKVKSFLDAVPYVMATIKDVHTAAINNDLDLLEAASADPVPPVMLGCKDANGLTPLHKAAGLGHLECLEYILMKYPNAATIEDNTGKTALHWASAKNNFRAFNLLVQAGADEIANDHQMRHPAYYRSKPNEVDKTLLHVIPEAPRVPRKPPSFDWSMFFNADDANNNEPALVQSILSSRINNDNGNTNNIRKAKSTDPIRQNNEDEDESEEPVKIASFSMEHIVDKTFEELESESMRSRKNSESQNETNDLIEKSSESNHILDDEIPNGNHLENLELEPELEKKVDELVDEALNENNLNNNNDSNSEHGDKDLVENVEDENKIDHNNDEQEENDDDDQATGNEVSNIEDNVAEVVEPGEHQSTTEDAEYADDENESDTARNNTENEVQNEIETDDVPTPTHTEKESNAEVLVINSDEAEHEKDDVSTSSSPSPEMEISGVVQGDPDNDQVESQGDPKFEDDEDIKKLIENGDMEKLAGLVLNGYGHKLDGFTSDHPEIQSFLDNVPAYMEKIKKVHIAARDGNLRDLQAALDRRKFATARDKVSPYGGTPLHVATIFGHAGIVRYLAGRFSETLEAKDEHGRTPIHYAAVIKDNGHFYNLLLHLGADPNEGHNAEFYTKHDQSDKILSHKQLLRDYGADESLADDMLLDQVPDDVHSARRLLEDPEQIQTLERCFNLIHEINLREEGEIELPSNSVPGSASSIRISVTSYLARFLTKNIFDRIKRRQTRLDHNLFDLIWPAMKKSARETPVDQELNAGIVVPDFDAYVVFQEFLVPLIKDMHCLDPNQSFTPQPEHMFMPDEFIEENTNDGDFHLILDRQGVFMAEGVIECCRNLENFELPLNLNLGQLEQAERTLTGKILSMEFTHAIGETELGVYYTMNEVFESHTLNDRLQSLGVLIPLLNPDISVQQPESIAINNQFWPYGRGVYVSHDEDLVAWINAQEHLRVLCTTKRGNITDIGAAYMKISRAMSYLEEILEFRHSYFLGNLSSRPAFLGTAMKINVLLALPYLSKERANLRHLCSVRGLSMKFEVNDTLIRLSNMQSLGITEWRIFQDFCTAIANILQLERDLSTSTTSQITESFNRLLRRKKMSQPSFSSAQLVYKYLIIPSPTQDMPYGHISMDLIYIDVVAELFIEKSFTKKNHQTHKPKFRFFLYKLLLPDANNTQIEIPLFRTEEGVYLATSLGDPLIKGLTEVANVRPPDPISFLANYLLDFAKKQDRIKNTEEISTEALIRGDSEAELQDAIQTAPIPKRPSANLVTRAAIEAPPKNMEYDDGASDGTQSTVPGDDRDEHGQSILHFACARSHGKNALIQLIEESETNITYRDELYRTARDVSLQANQPDNAKEIDRYVVHLAARGDLETLANMVWDGYDHLLDATDLDGTPIIQVARGRGHIEVVNLLESLNDFEQLRENLLSAIRAGDLEQVKAVGEQSDMTKLTKAKNYYGRCSLHVAVLLEHEEIVEYLASNFKATLHVGDNLARTPLHYAMGINNVESISRILIKNGAKRVVKDLKGRQPSYYFMNKADILRLQEEEKE</sequence>
<feature type="compositionally biased region" description="Acidic residues" evidence="8">
    <location>
        <begin position="406"/>
        <end position="415"/>
    </location>
</feature>
<feature type="repeat" description="ANK" evidence="5">
    <location>
        <begin position="162"/>
        <end position="194"/>
    </location>
</feature>
<dbReference type="OMA" id="HNFPEHE"/>
<dbReference type="InterPro" id="IPR022413">
    <property type="entry name" value="ATP-guanido_PTrfase_N"/>
</dbReference>
<dbReference type="SUPFAM" id="SSF48403">
    <property type="entry name" value="Ankyrin repeat"/>
    <property type="match status" value="3"/>
</dbReference>
<dbReference type="InterPro" id="IPR014746">
    <property type="entry name" value="Gln_synth/guanido_kin_cat_dom"/>
</dbReference>
<dbReference type="PANTHER" id="PTHR24172">
    <property type="entry name" value="ANK_REP_REGION DOMAIN-CONTAINING PROTEIN"/>
    <property type="match status" value="1"/>
</dbReference>
<feature type="compositionally biased region" description="Basic and acidic residues" evidence="8">
    <location>
        <begin position="328"/>
        <end position="340"/>
    </location>
</feature>
<evidence type="ECO:0000256" key="6">
    <source>
        <dbReference type="PROSITE-ProRule" id="PRU00842"/>
    </source>
</evidence>
<dbReference type="Pfam" id="PF00217">
    <property type="entry name" value="ATP-gua_Ptrans"/>
    <property type="match status" value="1"/>
</dbReference>
<evidence type="ECO:0000259" key="9">
    <source>
        <dbReference type="PROSITE" id="PS51509"/>
    </source>
</evidence>
<feature type="domain" description="Phosphagen kinase C-terminal" evidence="10">
    <location>
        <begin position="900"/>
        <end position="1148"/>
    </location>
</feature>
<dbReference type="InterPro" id="IPR022414">
    <property type="entry name" value="ATP-guanido_PTrfase_cat"/>
</dbReference>
<dbReference type="PANTHER" id="PTHR24172:SF4">
    <property type="entry name" value="ANK_REP_REGION DOMAIN-CONTAINING PROTEIN"/>
    <property type="match status" value="1"/>
</dbReference>
<feature type="region of interest" description="Disordered" evidence="8">
    <location>
        <begin position="256"/>
        <end position="291"/>
    </location>
</feature>
<keyword evidence="4 7" id="KW-0067">ATP-binding</keyword>
<organism evidence="11">
    <name type="scientific">Culicoides sonorensis</name>
    <name type="common">Biting midge</name>
    <dbReference type="NCBI Taxonomy" id="179676"/>
    <lineage>
        <taxon>Eukaryota</taxon>
        <taxon>Metazoa</taxon>
        <taxon>Ecdysozoa</taxon>
        <taxon>Arthropoda</taxon>
        <taxon>Hexapoda</taxon>
        <taxon>Insecta</taxon>
        <taxon>Pterygota</taxon>
        <taxon>Neoptera</taxon>
        <taxon>Endopterygota</taxon>
        <taxon>Diptera</taxon>
        <taxon>Nematocera</taxon>
        <taxon>Chironomoidea</taxon>
        <taxon>Ceratopogonidae</taxon>
        <taxon>Ceratopogoninae</taxon>
        <taxon>Culicoides</taxon>
        <taxon>Monoculicoides</taxon>
    </lineage>
</organism>
<feature type="repeat" description="ANK" evidence="5">
    <location>
        <begin position="657"/>
        <end position="690"/>
    </location>
</feature>
<keyword evidence="3 7" id="KW-0418">Kinase</keyword>
<dbReference type="PROSITE" id="PS50297">
    <property type="entry name" value="ANK_REP_REGION"/>
    <property type="match status" value="5"/>
</dbReference>
<dbReference type="Gene3D" id="1.25.40.20">
    <property type="entry name" value="Ankyrin repeat-containing domain"/>
    <property type="match status" value="4"/>
</dbReference>
<feature type="domain" description="Phosphagen kinase N-terminal" evidence="9">
    <location>
        <begin position="765"/>
        <end position="860"/>
    </location>
</feature>
<feature type="compositionally biased region" description="Basic and acidic residues" evidence="8">
    <location>
        <begin position="308"/>
        <end position="319"/>
    </location>
</feature>
<feature type="region of interest" description="Disordered" evidence="8">
    <location>
        <begin position="308"/>
        <end position="352"/>
    </location>
</feature>
<dbReference type="InterPro" id="IPR036802">
    <property type="entry name" value="ATP-guanido_PTrfase_N_sf"/>
</dbReference>
<feature type="binding site" evidence="7">
    <location>
        <begin position="903"/>
        <end position="907"/>
    </location>
    <ligand>
        <name>ATP</name>
        <dbReference type="ChEBI" id="CHEBI:30616"/>
    </ligand>
</feature>
<dbReference type="PROSITE" id="PS50088">
    <property type="entry name" value="ANK_REPEAT"/>
    <property type="match status" value="6"/>
</dbReference>
<dbReference type="EMBL" id="UFQT01000176">
    <property type="protein sequence ID" value="SSX21155.1"/>
    <property type="molecule type" value="Genomic_DNA"/>
</dbReference>
<feature type="compositionally biased region" description="Polar residues" evidence="8">
    <location>
        <begin position="416"/>
        <end position="425"/>
    </location>
</feature>
<feature type="binding site" evidence="7">
    <location>
        <position position="1024"/>
    </location>
    <ligand>
        <name>ATP</name>
        <dbReference type="ChEBI" id="CHEBI:30616"/>
    </ligand>
</feature>
<feature type="repeat" description="ANK" evidence="5">
    <location>
        <begin position="128"/>
        <end position="160"/>
    </location>
</feature>
<evidence type="ECO:0000256" key="7">
    <source>
        <dbReference type="PROSITE-ProRule" id="PRU00843"/>
    </source>
</evidence>
<dbReference type="Pfam" id="PF05186">
    <property type="entry name" value="Dpy-30"/>
    <property type="match status" value="1"/>
</dbReference>
<dbReference type="Gene3D" id="3.30.590.10">
    <property type="entry name" value="Glutamine synthetase/guanido kinase, catalytic domain"/>
    <property type="match status" value="1"/>
</dbReference>
<feature type="region of interest" description="Disordered" evidence="8">
    <location>
        <begin position="372"/>
        <end position="537"/>
    </location>
</feature>
<keyword evidence="5" id="KW-0040">ANK repeat</keyword>
<feature type="compositionally biased region" description="Basic and acidic residues" evidence="8">
    <location>
        <begin position="382"/>
        <end position="405"/>
    </location>
</feature>
<evidence type="ECO:0000256" key="3">
    <source>
        <dbReference type="ARBA" id="ARBA00022777"/>
    </source>
</evidence>
<feature type="repeat" description="ANK" evidence="5">
    <location>
        <begin position="1559"/>
        <end position="1592"/>
    </location>
</feature>
<dbReference type="SUPFAM" id="SSF48034">
    <property type="entry name" value="Guanido kinase N-terminal domain"/>
    <property type="match status" value="1"/>
</dbReference>
<evidence type="ECO:0000313" key="11">
    <source>
        <dbReference type="EMBL" id="SSX21155.1"/>
    </source>
</evidence>
<dbReference type="PROSITE" id="PS51510">
    <property type="entry name" value="PHOSPHAGEN_KINASE_C"/>
    <property type="match status" value="1"/>
</dbReference>
<dbReference type="VEuPathDB" id="VectorBase:CSON004016"/>
<reference evidence="11" key="1">
    <citation type="submission" date="2018-07" db="EMBL/GenBank/DDBJ databases">
        <authorList>
            <person name="Quirk P.G."/>
            <person name="Krulwich T.A."/>
        </authorList>
    </citation>
    <scope>NUCLEOTIDE SEQUENCE</scope>
</reference>
<feature type="region of interest" description="Disordered" evidence="8">
    <location>
        <begin position="1"/>
        <end position="21"/>
    </location>
</feature>
<comment type="caution">
    <text evidence="7">Lacks conserved residue(s) required for the propagation of feature annotation.</text>
</comment>
<evidence type="ECO:0000256" key="2">
    <source>
        <dbReference type="ARBA" id="ARBA00022741"/>
    </source>
</evidence>
<evidence type="ECO:0000256" key="5">
    <source>
        <dbReference type="PROSITE-ProRule" id="PRU00023"/>
    </source>
</evidence>
<keyword evidence="2 7" id="KW-0547">Nucleotide-binding</keyword>
<dbReference type="InterPro" id="IPR036770">
    <property type="entry name" value="Ankyrin_rpt-contain_sf"/>
</dbReference>
<proteinExistence type="inferred from homology"/>
<dbReference type="Pfam" id="PF02807">
    <property type="entry name" value="ATP-gua_PtransN"/>
    <property type="match status" value="1"/>
</dbReference>
<feature type="repeat" description="ANK" evidence="5">
    <location>
        <begin position="1372"/>
        <end position="1406"/>
    </location>
</feature>
<dbReference type="SMART" id="SM00248">
    <property type="entry name" value="ANK"/>
    <property type="match status" value="7"/>
</dbReference>
<feature type="region of interest" description="Disordered" evidence="8">
    <location>
        <begin position="1345"/>
        <end position="1372"/>
    </location>
</feature>
<keyword evidence="1 7" id="KW-0808">Transferase</keyword>
<evidence type="ECO:0000259" key="10">
    <source>
        <dbReference type="PROSITE" id="PS51510"/>
    </source>
</evidence>
<comment type="similarity">
    <text evidence="6">Belongs to the ATP:guanido phosphotransferase family.</text>
</comment>
<dbReference type="Pfam" id="PF12796">
    <property type="entry name" value="Ank_2"/>
    <property type="match status" value="3"/>
</dbReference>
<dbReference type="Gene3D" id="1.10.135.10">
    <property type="entry name" value="ATP:guanido phosphotransferase, N-terminal domain"/>
    <property type="match status" value="1"/>
</dbReference>